<feature type="domain" description="Phytochrome chromophore attachment site" evidence="13">
    <location>
        <begin position="448"/>
        <end position="584"/>
    </location>
</feature>
<sequence>MNSPSQPNQAKNTHKGNYNEPFHDDTAFNEQPISDIEKQPNFNQNNSEPQPSQQPNQPRKQGLSLRVKATAIAVALSTIPVVVIGATDYFLTDRQLYKDVTESQLLQNEALSKELSNFMVERYGDIQVLANLPILANPKVVAVTTPQEKQSLLDRYVNAYGVYSSIAMFDLNGDTILQSTGKPIANHKNAEYFQQALKTGRPFINQPTISKSTGKLGIGVAAPVRNSLTNQIIGVVRAQIPVEAVSKLLEKYGASEQEYLVIDANGKVLGSQDAMNLGKEAKSIFPKLQQMQAKPASGATTDIHTNHQEEHILTYAPFPKVEGIPNLGWSSAIARDSATAFAAQRGLLLNFGVGTAIAAFLVSAIAAYLVNRATRPILDAADAVEKLGQGELDTRLTVAGEDELAVLGTNINQMASQLQQLLQNQTAQTQQANFLSEIASARDGGSEDLETVFSQAVQGARELLQTDRVVVYRFNPNGSGYIAAESVLPGLPRALDNNVDDACIGERLLEEYRRGRVVPTSNVMAAGFHPEHLRLMERLQIKANLVTPILKNDQLFGLLIAHHCQQTHIWQQEEINFLKQLASQLGIILNRLSFLEQKQAVAERASMVKDITIKLTQGLGVREIMDTAVQELRQALNSDRVIIYSFNEQWKGRVIVESVGEGFPKALGADIDDPCFAKGYVERYRQGRVQATENIYDAGLTDCHIAQLQQFAVKANLVAPVIRSGELLGLLIAHQCDAPRKWQQEEIAMFSQVATQVGLALDRASLLEQQQNAREFLQRRALELLMEVDPVSRGDLTIRANVTEDEIGTIADSYNATINSLRKIVTQVQTTAKQVAHTTTSNERSVGELSQEALRQTEAVTAALERIQQMSDSILAVASSASQAEAAVQQATQTVAEGDTAMNRTVDGMMAIRQTVAETSKKVKRLGESSQKISKVVNLIGTFADQTNLLALNASIEAAHAGEQGRGFAVVADEVRTLARQSAEATAEIENLVKDIQTETNEVVAAMEAGTEQVVTGTVLVHETRQNLLKITEVSQQISELVAAIASAAALQSQTSQVVTATMTDVAAIADRTSNEATVVSAAFKELSTLAQELQTSASQFKVS</sequence>
<dbReference type="SUPFAM" id="SSF58104">
    <property type="entry name" value="Methyl-accepting chemotaxis protein (MCP) signaling domain"/>
    <property type="match status" value="1"/>
</dbReference>
<dbReference type="InterPro" id="IPR004090">
    <property type="entry name" value="Chemotax_Me-accpt_rcpt"/>
</dbReference>
<evidence type="ECO:0000256" key="8">
    <source>
        <dbReference type="ARBA" id="ARBA00029447"/>
    </source>
</evidence>
<name>A0A9X5E0N9_9CYAN</name>
<evidence type="ECO:0000259" key="15">
    <source>
        <dbReference type="PROSITE" id="PS50885"/>
    </source>
</evidence>
<keyword evidence="5 12" id="KW-1133">Transmembrane helix</keyword>
<comment type="subcellular location">
    <subcellularLocation>
        <location evidence="1">Cell membrane</location>
        <topology evidence="1">Multi-pass membrane protein</topology>
    </subcellularLocation>
</comment>
<evidence type="ECO:0000313" key="16">
    <source>
        <dbReference type="EMBL" id="NHC33290.1"/>
    </source>
</evidence>
<evidence type="ECO:0000256" key="1">
    <source>
        <dbReference type="ARBA" id="ARBA00004651"/>
    </source>
</evidence>
<comment type="similarity">
    <text evidence="8">Belongs to the methyl-accepting chemotaxis (MCP) protein family.</text>
</comment>
<feature type="domain" description="Phytochrome chromophore attachment site" evidence="13">
    <location>
        <begin position="620"/>
        <end position="756"/>
    </location>
</feature>
<evidence type="ECO:0000259" key="14">
    <source>
        <dbReference type="PROSITE" id="PS50111"/>
    </source>
</evidence>
<dbReference type="Gene3D" id="3.30.450.40">
    <property type="match status" value="2"/>
</dbReference>
<dbReference type="InterPro" id="IPR003018">
    <property type="entry name" value="GAF"/>
</dbReference>
<feature type="compositionally biased region" description="Polar residues" evidence="11">
    <location>
        <begin position="1"/>
        <end position="11"/>
    </location>
</feature>
<dbReference type="PRINTS" id="PR00260">
    <property type="entry name" value="CHEMTRNSDUCR"/>
</dbReference>
<keyword evidence="10" id="KW-0175">Coiled coil</keyword>
<evidence type="ECO:0000256" key="4">
    <source>
        <dbReference type="ARBA" id="ARBA00022692"/>
    </source>
</evidence>
<evidence type="ECO:0000256" key="5">
    <source>
        <dbReference type="ARBA" id="ARBA00022989"/>
    </source>
</evidence>
<dbReference type="Proteomes" id="UP000031532">
    <property type="component" value="Unassembled WGS sequence"/>
</dbReference>
<dbReference type="GO" id="GO:0005886">
    <property type="term" value="C:plasma membrane"/>
    <property type="evidence" value="ECO:0007669"/>
    <property type="project" value="UniProtKB-SubCell"/>
</dbReference>
<feature type="domain" description="HAMP" evidence="15">
    <location>
        <begin position="775"/>
        <end position="826"/>
    </location>
</feature>
<dbReference type="InterPro" id="IPR029016">
    <property type="entry name" value="GAF-like_dom_sf"/>
</dbReference>
<dbReference type="GO" id="GO:0004888">
    <property type="term" value="F:transmembrane signaling receptor activity"/>
    <property type="evidence" value="ECO:0007669"/>
    <property type="project" value="InterPro"/>
</dbReference>
<dbReference type="GO" id="GO:0007165">
    <property type="term" value="P:signal transduction"/>
    <property type="evidence" value="ECO:0007669"/>
    <property type="project" value="UniProtKB-KW"/>
</dbReference>
<keyword evidence="2" id="KW-1003">Cell membrane</keyword>
<dbReference type="FunFam" id="1.10.287.950:FF:000001">
    <property type="entry name" value="Methyl-accepting chemotaxis sensory transducer"/>
    <property type="match status" value="1"/>
</dbReference>
<dbReference type="InterPro" id="IPR033479">
    <property type="entry name" value="dCache_1"/>
</dbReference>
<dbReference type="InterPro" id="IPR003660">
    <property type="entry name" value="HAMP_dom"/>
</dbReference>
<comment type="caution">
    <text evidence="16">The sequence shown here is derived from an EMBL/GenBank/DDBJ whole genome shotgun (WGS) entry which is preliminary data.</text>
</comment>
<dbReference type="PROSITE" id="PS50111">
    <property type="entry name" value="CHEMOTAXIS_TRANSDUC_2"/>
    <property type="match status" value="1"/>
</dbReference>
<dbReference type="Gene3D" id="6.10.340.10">
    <property type="match status" value="1"/>
</dbReference>
<dbReference type="SMART" id="SM00283">
    <property type="entry name" value="MA"/>
    <property type="match status" value="1"/>
</dbReference>
<dbReference type="RefSeq" id="WP_039714910.1">
    <property type="nucleotide sequence ID" value="NZ_JTJC03000001.1"/>
</dbReference>
<dbReference type="InterPro" id="IPR004089">
    <property type="entry name" value="MCPsignal_dom"/>
</dbReference>
<dbReference type="EMBL" id="JTJC03000001">
    <property type="protein sequence ID" value="NHC33290.1"/>
    <property type="molecule type" value="Genomic_DNA"/>
</dbReference>
<keyword evidence="7 9" id="KW-0807">Transducer</keyword>
<dbReference type="Gene3D" id="1.10.287.950">
    <property type="entry name" value="Methyl-accepting chemotaxis protein"/>
    <property type="match status" value="1"/>
</dbReference>
<keyword evidence="17" id="KW-1185">Reference proteome</keyword>
<feature type="transmembrane region" description="Helical" evidence="12">
    <location>
        <begin position="347"/>
        <end position="370"/>
    </location>
</feature>
<dbReference type="Pfam" id="PF02743">
    <property type="entry name" value="dCache_1"/>
    <property type="match status" value="1"/>
</dbReference>
<dbReference type="AlphaFoldDB" id="A0A9X5E0N9"/>
<evidence type="ECO:0000313" key="17">
    <source>
        <dbReference type="Proteomes" id="UP000031532"/>
    </source>
</evidence>
<dbReference type="SUPFAM" id="SSF55781">
    <property type="entry name" value="GAF domain-like"/>
    <property type="match status" value="2"/>
</dbReference>
<accession>A0A9X5E0N9</accession>
<dbReference type="PROSITE" id="PS50885">
    <property type="entry name" value="HAMP"/>
    <property type="match status" value="2"/>
</dbReference>
<feature type="region of interest" description="Disordered" evidence="11">
    <location>
        <begin position="1"/>
        <end position="63"/>
    </location>
</feature>
<dbReference type="PROSITE" id="PS50046">
    <property type="entry name" value="PHYTOCHROME_2"/>
    <property type="match status" value="2"/>
</dbReference>
<dbReference type="Pfam" id="PF00015">
    <property type="entry name" value="MCPsignal"/>
    <property type="match status" value="1"/>
</dbReference>
<dbReference type="SUPFAM" id="SSF158472">
    <property type="entry name" value="HAMP domain-like"/>
    <property type="match status" value="1"/>
</dbReference>
<dbReference type="PANTHER" id="PTHR32089:SF114">
    <property type="entry name" value="METHYL-ACCEPTING CHEMOTAXIS PROTEIN MCPB"/>
    <property type="match status" value="1"/>
</dbReference>
<dbReference type="SMART" id="SM00304">
    <property type="entry name" value="HAMP"/>
    <property type="match status" value="2"/>
</dbReference>
<evidence type="ECO:0000256" key="7">
    <source>
        <dbReference type="ARBA" id="ARBA00023224"/>
    </source>
</evidence>
<evidence type="ECO:0000256" key="6">
    <source>
        <dbReference type="ARBA" id="ARBA00023136"/>
    </source>
</evidence>
<gene>
    <name evidence="16" type="ORF">QH73_0001180</name>
</gene>
<feature type="domain" description="Methyl-accepting transducer" evidence="14">
    <location>
        <begin position="831"/>
        <end position="1067"/>
    </location>
</feature>
<evidence type="ECO:0000259" key="13">
    <source>
        <dbReference type="PROSITE" id="PS50046"/>
    </source>
</evidence>
<dbReference type="InterPro" id="IPR016132">
    <property type="entry name" value="Phyto_chromo_attachment"/>
</dbReference>
<dbReference type="GO" id="GO:0006935">
    <property type="term" value="P:chemotaxis"/>
    <property type="evidence" value="ECO:0007669"/>
    <property type="project" value="UniProtKB-KW"/>
</dbReference>
<evidence type="ECO:0000256" key="2">
    <source>
        <dbReference type="ARBA" id="ARBA00022475"/>
    </source>
</evidence>
<evidence type="ECO:0000256" key="11">
    <source>
        <dbReference type="SAM" id="MobiDB-lite"/>
    </source>
</evidence>
<evidence type="ECO:0000256" key="10">
    <source>
        <dbReference type="SAM" id="Coils"/>
    </source>
</evidence>
<dbReference type="CDD" id="cd11386">
    <property type="entry name" value="MCP_signal"/>
    <property type="match status" value="1"/>
</dbReference>
<keyword evidence="3" id="KW-0145">Chemotaxis</keyword>
<organism evidence="16 17">
    <name type="scientific">Scytonema millei VB511283</name>
    <dbReference type="NCBI Taxonomy" id="1245923"/>
    <lineage>
        <taxon>Bacteria</taxon>
        <taxon>Bacillati</taxon>
        <taxon>Cyanobacteriota</taxon>
        <taxon>Cyanophyceae</taxon>
        <taxon>Nostocales</taxon>
        <taxon>Scytonemataceae</taxon>
        <taxon>Scytonema</taxon>
    </lineage>
</organism>
<feature type="domain" description="HAMP" evidence="15">
    <location>
        <begin position="371"/>
        <end position="423"/>
    </location>
</feature>
<keyword evidence="6 12" id="KW-0472">Membrane</keyword>
<dbReference type="SMART" id="SM00065">
    <property type="entry name" value="GAF"/>
    <property type="match status" value="2"/>
</dbReference>
<dbReference type="InterPro" id="IPR029151">
    <property type="entry name" value="Sensor-like_sf"/>
</dbReference>
<dbReference type="Pfam" id="PF00672">
    <property type="entry name" value="HAMP"/>
    <property type="match status" value="1"/>
</dbReference>
<feature type="coiled-coil region" evidence="10">
    <location>
        <begin position="975"/>
        <end position="1009"/>
    </location>
</feature>
<evidence type="ECO:0000256" key="12">
    <source>
        <dbReference type="SAM" id="Phobius"/>
    </source>
</evidence>
<evidence type="ECO:0000256" key="3">
    <source>
        <dbReference type="ARBA" id="ARBA00022500"/>
    </source>
</evidence>
<dbReference type="CDD" id="cd06225">
    <property type="entry name" value="HAMP"/>
    <property type="match status" value="2"/>
</dbReference>
<dbReference type="Gene3D" id="3.30.450.20">
    <property type="entry name" value="PAS domain"/>
    <property type="match status" value="1"/>
</dbReference>
<proteinExistence type="inferred from homology"/>
<evidence type="ECO:0000256" key="9">
    <source>
        <dbReference type="PROSITE-ProRule" id="PRU00284"/>
    </source>
</evidence>
<keyword evidence="4 12" id="KW-0812">Transmembrane</keyword>
<dbReference type="PANTHER" id="PTHR32089">
    <property type="entry name" value="METHYL-ACCEPTING CHEMOTAXIS PROTEIN MCPB"/>
    <property type="match status" value="1"/>
</dbReference>
<dbReference type="SUPFAM" id="SSF103190">
    <property type="entry name" value="Sensory domain-like"/>
    <property type="match status" value="1"/>
</dbReference>
<feature type="transmembrane region" description="Helical" evidence="12">
    <location>
        <begin position="69"/>
        <end position="91"/>
    </location>
</feature>
<dbReference type="Pfam" id="PF01590">
    <property type="entry name" value="GAF"/>
    <property type="match status" value="2"/>
</dbReference>
<reference evidence="16 17" key="1">
    <citation type="journal article" date="2015" name="Genome Announc.">
        <title>Draft Genome Sequence of the Terrestrial Cyanobacterium Scytonema millei VB511283, Isolated from Eastern India.</title>
        <authorList>
            <person name="Sen D."/>
            <person name="Chandrababunaidu M.M."/>
            <person name="Singh D."/>
            <person name="Sanghi N."/>
            <person name="Ghorai A."/>
            <person name="Mishra G.P."/>
            <person name="Madduluri M."/>
            <person name="Adhikary S.P."/>
            <person name="Tripathy S."/>
        </authorList>
    </citation>
    <scope>NUCLEOTIDE SEQUENCE [LARGE SCALE GENOMIC DNA]</scope>
    <source>
        <strain evidence="16 17">VB511283</strain>
    </source>
</reference>
<protein>
    <submittedName>
        <fullName evidence="16">GAF domain-containing protein</fullName>
    </submittedName>
</protein>
<dbReference type="OrthoDB" id="419276at2"/>
<dbReference type="CDD" id="cd18773">
    <property type="entry name" value="PDC1_HK_sensor"/>
    <property type="match status" value="1"/>
</dbReference>
<feature type="compositionally biased region" description="Low complexity" evidence="11">
    <location>
        <begin position="39"/>
        <end position="58"/>
    </location>
</feature>